<feature type="domain" description="Aminoglycoside phosphotransferase" evidence="1">
    <location>
        <begin position="108"/>
        <end position="180"/>
    </location>
</feature>
<dbReference type="GO" id="GO:0016740">
    <property type="term" value="F:transferase activity"/>
    <property type="evidence" value="ECO:0007669"/>
    <property type="project" value="UniProtKB-KW"/>
</dbReference>
<protein>
    <submittedName>
        <fullName evidence="2">Aminoglycoside phosphotransferase</fullName>
    </submittedName>
</protein>
<dbReference type="STRING" id="1332264.BW730_15470"/>
<name>A0A1Q2CRK1_9ACTN</name>
<dbReference type="RefSeq" id="WP_077687042.1">
    <property type="nucleotide sequence ID" value="NZ_CP019606.1"/>
</dbReference>
<organism evidence="2 3">
    <name type="scientific">Tessaracoccus aquimaris</name>
    <dbReference type="NCBI Taxonomy" id="1332264"/>
    <lineage>
        <taxon>Bacteria</taxon>
        <taxon>Bacillati</taxon>
        <taxon>Actinomycetota</taxon>
        <taxon>Actinomycetes</taxon>
        <taxon>Propionibacteriales</taxon>
        <taxon>Propionibacteriaceae</taxon>
        <taxon>Tessaracoccus</taxon>
    </lineage>
</organism>
<dbReference type="Proteomes" id="UP000188145">
    <property type="component" value="Chromosome"/>
</dbReference>
<dbReference type="AlphaFoldDB" id="A0A1Q2CRK1"/>
<evidence type="ECO:0000259" key="1">
    <source>
        <dbReference type="Pfam" id="PF01636"/>
    </source>
</evidence>
<accession>A0A1Q2CRK1</accession>
<dbReference type="Pfam" id="PF01636">
    <property type="entry name" value="APH"/>
    <property type="match status" value="1"/>
</dbReference>
<evidence type="ECO:0000313" key="2">
    <source>
        <dbReference type="EMBL" id="AQP48695.1"/>
    </source>
</evidence>
<reference evidence="3" key="1">
    <citation type="submission" date="2017-02" db="EMBL/GenBank/DDBJ databases">
        <title>Tessaracoccus aquaemaris sp. nov., isolated from the intestine of a Korean rockfish, Sebastes schlegelii, in a marine aquaculture pond.</title>
        <authorList>
            <person name="Tak E.J."/>
            <person name="Bae J.-W."/>
        </authorList>
    </citation>
    <scope>NUCLEOTIDE SEQUENCE [LARGE SCALE GENOMIC DNA]</scope>
    <source>
        <strain evidence="3">NSG39</strain>
    </source>
</reference>
<dbReference type="InterPro" id="IPR002575">
    <property type="entry name" value="Aminoglycoside_PTrfase"/>
</dbReference>
<dbReference type="OrthoDB" id="236897at2"/>
<dbReference type="Gene3D" id="3.90.1200.10">
    <property type="match status" value="1"/>
</dbReference>
<sequence length="266" mass="28306">MDEQALTGGNATDAVVRAGDTVRKPWTPATPSVTAYVEGLRAAGVDAPKPMGRDDRGRSVQEFVIGPSAMDVDPLSHADLRRVGSMVRRIHDASVGFVPPADAVWETAIPAPGADLVCHNDLAPWNLIVGDRWVFIDWDASAPSTRLWDLAYAAQAFTLNDATTPPEVAAARLTAFVDGYGADPELREALPQAMTARTAAMLDLLKSSHRDGREPWASMYLSGHGAHWSAALRYVETHSARWAAALATPASSDATADPPARSATDA</sequence>
<gene>
    <name evidence="2" type="ORF">BW730_15470</name>
</gene>
<keyword evidence="2" id="KW-0808">Transferase</keyword>
<dbReference type="SUPFAM" id="SSF56112">
    <property type="entry name" value="Protein kinase-like (PK-like)"/>
    <property type="match status" value="1"/>
</dbReference>
<evidence type="ECO:0000313" key="3">
    <source>
        <dbReference type="Proteomes" id="UP000188145"/>
    </source>
</evidence>
<proteinExistence type="predicted"/>
<keyword evidence="3" id="KW-1185">Reference proteome</keyword>
<dbReference type="InterPro" id="IPR011009">
    <property type="entry name" value="Kinase-like_dom_sf"/>
</dbReference>
<dbReference type="EMBL" id="CP019606">
    <property type="protein sequence ID" value="AQP48695.1"/>
    <property type="molecule type" value="Genomic_DNA"/>
</dbReference>
<dbReference type="KEGG" id="tes:BW730_15470"/>